<sequence>MDDRDALAHNLLLTTDSYKLSHHFQYPPKTEVVYSYFESRGGKFPAVCFFGLQYIIKKWLEGVVVTKEKLEVAKSVCDAHLGPGIFNYDGWSYILEQHGGKLPLRIRAVPEGSVVPFRNGIYAKSARG</sequence>
<evidence type="ECO:0000313" key="2">
    <source>
        <dbReference type="EMBL" id="CAI8039967.1"/>
    </source>
</evidence>
<keyword evidence="3" id="KW-1185">Reference proteome</keyword>
<comment type="caution">
    <text evidence="2">The sequence shown here is derived from an EMBL/GenBank/DDBJ whole genome shotgun (WGS) entry which is preliminary data.</text>
</comment>
<dbReference type="Pfam" id="PF18127">
    <property type="entry name" value="NAMPT_N"/>
    <property type="match status" value="1"/>
</dbReference>
<accession>A0AA35T2V2</accession>
<feature type="domain" description="Nicotinamide phosphoribosyltransferase N-terminal" evidence="1">
    <location>
        <begin position="10"/>
        <end position="106"/>
    </location>
</feature>
<dbReference type="PANTHER" id="PTHR43816">
    <property type="entry name" value="NICOTINAMIDE PHOSPHORIBOSYLTRANSFERASE"/>
    <property type="match status" value="1"/>
</dbReference>
<dbReference type="GO" id="GO:0047280">
    <property type="term" value="F:nicotinamide phosphoribosyltransferase activity"/>
    <property type="evidence" value="ECO:0007669"/>
    <property type="project" value="TreeGrafter"/>
</dbReference>
<gene>
    <name evidence="2" type="ORF">GBAR_LOCUS22295</name>
</gene>
<proteinExistence type="predicted"/>
<reference evidence="2" key="1">
    <citation type="submission" date="2023-03" db="EMBL/GenBank/DDBJ databases">
        <authorList>
            <person name="Steffen K."/>
            <person name="Cardenas P."/>
        </authorList>
    </citation>
    <scope>NUCLEOTIDE SEQUENCE</scope>
</reference>
<dbReference type="EMBL" id="CASHTH010003071">
    <property type="protein sequence ID" value="CAI8039967.1"/>
    <property type="molecule type" value="Genomic_DNA"/>
</dbReference>
<dbReference type="PANTHER" id="PTHR43816:SF1">
    <property type="entry name" value="NICOTINAMIDE PHOSPHORIBOSYLTRANSFERASE"/>
    <property type="match status" value="1"/>
</dbReference>
<keyword evidence="2" id="KW-0328">Glycosyltransferase</keyword>
<dbReference type="Proteomes" id="UP001174909">
    <property type="component" value="Unassembled WGS sequence"/>
</dbReference>
<evidence type="ECO:0000313" key="3">
    <source>
        <dbReference type="Proteomes" id="UP001174909"/>
    </source>
</evidence>
<dbReference type="InterPro" id="IPR016471">
    <property type="entry name" value="Nicotinamide_PRibTrfase"/>
</dbReference>
<dbReference type="AlphaFoldDB" id="A0AA35T2V2"/>
<organism evidence="2 3">
    <name type="scientific">Geodia barretti</name>
    <name type="common">Barrett's horny sponge</name>
    <dbReference type="NCBI Taxonomy" id="519541"/>
    <lineage>
        <taxon>Eukaryota</taxon>
        <taxon>Metazoa</taxon>
        <taxon>Porifera</taxon>
        <taxon>Demospongiae</taxon>
        <taxon>Heteroscleromorpha</taxon>
        <taxon>Tetractinellida</taxon>
        <taxon>Astrophorina</taxon>
        <taxon>Geodiidae</taxon>
        <taxon>Geodia</taxon>
    </lineage>
</organism>
<feature type="non-terminal residue" evidence="2">
    <location>
        <position position="1"/>
    </location>
</feature>
<protein>
    <submittedName>
        <fullName evidence="2">Nicotinamide phosphoribosyltransferase</fullName>
    </submittedName>
</protein>
<dbReference type="InterPro" id="IPR041529">
    <property type="entry name" value="DUF5598"/>
</dbReference>
<dbReference type="GO" id="GO:0009435">
    <property type="term" value="P:NAD+ biosynthetic process"/>
    <property type="evidence" value="ECO:0007669"/>
    <property type="project" value="TreeGrafter"/>
</dbReference>
<keyword evidence="2" id="KW-0808">Transferase</keyword>
<evidence type="ECO:0000259" key="1">
    <source>
        <dbReference type="Pfam" id="PF18127"/>
    </source>
</evidence>
<name>A0AA35T2V2_GEOBA</name>